<dbReference type="RefSeq" id="WP_168873837.1">
    <property type="nucleotide sequence ID" value="NZ_JABAIA010000003.1"/>
</dbReference>
<dbReference type="InterPro" id="IPR013740">
    <property type="entry name" value="Redoxin"/>
</dbReference>
<protein>
    <recommendedName>
        <fullName evidence="1">Redoxin domain-containing protein</fullName>
    </recommendedName>
</protein>
<feature type="domain" description="Redoxin" evidence="1">
    <location>
        <begin position="35"/>
        <end position="113"/>
    </location>
</feature>
<evidence type="ECO:0000313" key="2">
    <source>
        <dbReference type="EMBL" id="NLR67896.1"/>
    </source>
</evidence>
<dbReference type="Proteomes" id="UP000570474">
    <property type="component" value="Unassembled WGS sequence"/>
</dbReference>
<organism evidence="2 3">
    <name type="scientific">Chitinophaga varians</name>
    <dbReference type="NCBI Taxonomy" id="2202339"/>
    <lineage>
        <taxon>Bacteria</taxon>
        <taxon>Pseudomonadati</taxon>
        <taxon>Bacteroidota</taxon>
        <taxon>Chitinophagia</taxon>
        <taxon>Chitinophagales</taxon>
        <taxon>Chitinophagaceae</taxon>
        <taxon>Chitinophaga</taxon>
    </lineage>
</organism>
<keyword evidence="3" id="KW-1185">Reference proteome</keyword>
<comment type="caution">
    <text evidence="2">The sequence shown here is derived from an EMBL/GenBank/DDBJ whole genome shotgun (WGS) entry which is preliminary data.</text>
</comment>
<evidence type="ECO:0000313" key="3">
    <source>
        <dbReference type="Proteomes" id="UP000570474"/>
    </source>
</evidence>
<dbReference type="InterPro" id="IPR036249">
    <property type="entry name" value="Thioredoxin-like_sf"/>
</dbReference>
<dbReference type="GO" id="GO:0016491">
    <property type="term" value="F:oxidoreductase activity"/>
    <property type="evidence" value="ECO:0007669"/>
    <property type="project" value="InterPro"/>
</dbReference>
<dbReference type="SUPFAM" id="SSF52833">
    <property type="entry name" value="Thioredoxin-like"/>
    <property type="match status" value="1"/>
</dbReference>
<dbReference type="AlphaFoldDB" id="A0A847RYN5"/>
<evidence type="ECO:0000259" key="1">
    <source>
        <dbReference type="Pfam" id="PF08534"/>
    </source>
</evidence>
<dbReference type="EMBL" id="JABAIA010000003">
    <property type="protein sequence ID" value="NLR67896.1"/>
    <property type="molecule type" value="Genomic_DNA"/>
</dbReference>
<dbReference type="Pfam" id="PF08534">
    <property type="entry name" value="Redoxin"/>
    <property type="match status" value="1"/>
</dbReference>
<accession>A0A847RYN5</accession>
<reference evidence="2 3" key="1">
    <citation type="submission" date="2020-04" db="EMBL/GenBank/DDBJ databases">
        <authorList>
            <person name="Yin C."/>
        </authorList>
    </citation>
    <scope>NUCLEOTIDE SEQUENCE [LARGE SCALE GENOMIC DNA]</scope>
    <source>
        <strain evidence="2 3">Ae27</strain>
    </source>
</reference>
<proteinExistence type="predicted"/>
<dbReference type="Gene3D" id="3.40.30.10">
    <property type="entry name" value="Glutaredoxin"/>
    <property type="match status" value="1"/>
</dbReference>
<gene>
    <name evidence="2" type="ORF">HGH92_26565</name>
</gene>
<sequence>MKNLFFLLGMLLPYISLEGQPITSTEILTHKNNLLLNGRPQLKSIASFKKRHIILDFFATTCSACISNIQELEKLQLDNDSVQILLITKEDTKTIQNFLARRQIGISLPIVYSDKILNRTFQHYSLPYIYWLVEGSTFFRSTKEYLIDSNIKLYLSGKRPSELDFTEKEFLYDSPSVSSRLTDAPEGPLYYSVFVPYAKGLQTRSGIQFDTIKKTVRRYAINWTIPEMALMAVNRFMILTRNRIILPAGDKSKYIPTGSYQYYEEWKRKNTYCYDTRISTETSLKPYMLEDLKKYTNTNIYLTTKDTPNIIITGYSGKITGSTKNQIKTSYSNDGTFLSMSDGTIGDFLYTLNNINSLLPIVDSTHIKGYINVAGEISDTSSLIRKLNQLGFSYKILTTPTEYLVIEKKSKNE</sequence>
<name>A0A847RYN5_9BACT</name>